<dbReference type="NCBIfam" id="NF041921">
    <property type="entry name" value="HVO_A0556"/>
    <property type="match status" value="1"/>
</dbReference>
<comment type="caution">
    <text evidence="1">The sequence shown here is derived from an EMBL/GenBank/DDBJ whole genome shotgun (WGS) entry which is preliminary data.</text>
</comment>
<dbReference type="GeneID" id="71853998"/>
<evidence type="ECO:0000313" key="2">
    <source>
        <dbReference type="Proteomes" id="UP001595821"/>
    </source>
</evidence>
<dbReference type="AlphaFoldDB" id="A0ABD5NZW4"/>
<protein>
    <submittedName>
        <fullName evidence="1">HVO_A0556 family zinc finger protein</fullName>
    </submittedName>
</protein>
<dbReference type="Proteomes" id="UP001595821">
    <property type="component" value="Unassembled WGS sequence"/>
</dbReference>
<proteinExistence type="predicted"/>
<reference evidence="1 2" key="1">
    <citation type="journal article" date="2014" name="Int. J. Syst. Evol. Microbiol.">
        <title>Complete genome sequence of Corynebacterium casei LMG S-19264T (=DSM 44701T), isolated from a smear-ripened cheese.</title>
        <authorList>
            <consortium name="US DOE Joint Genome Institute (JGI-PGF)"/>
            <person name="Walter F."/>
            <person name="Albersmeier A."/>
            <person name="Kalinowski J."/>
            <person name="Ruckert C."/>
        </authorList>
    </citation>
    <scope>NUCLEOTIDE SEQUENCE [LARGE SCALE GENOMIC DNA]</scope>
    <source>
        <strain evidence="1 2">IBRC-M 10912</strain>
    </source>
</reference>
<accession>A0ABD5NZW4</accession>
<evidence type="ECO:0000313" key="1">
    <source>
        <dbReference type="EMBL" id="MFC4247355.1"/>
    </source>
</evidence>
<dbReference type="RefSeq" id="WP_246966023.1">
    <property type="nucleotide sequence ID" value="NZ_CP095397.1"/>
</dbReference>
<name>A0ABD5NZW4_9EURY</name>
<sequence>MARAQSAGRELLVTLEGRDCQFCVDGELVRDEYKGNDAVLCEACGTPIAQLW</sequence>
<gene>
    <name evidence="1" type="ORF">ACFOZ7_10140</name>
</gene>
<dbReference type="InterPro" id="IPR049681">
    <property type="entry name" value="HVO_A0556-like"/>
</dbReference>
<dbReference type="EMBL" id="JBHSDJ010000029">
    <property type="protein sequence ID" value="MFC4247355.1"/>
    <property type="molecule type" value="Genomic_DNA"/>
</dbReference>
<organism evidence="1 2">
    <name type="scientific">Natribaculum luteum</name>
    <dbReference type="NCBI Taxonomy" id="1586232"/>
    <lineage>
        <taxon>Archaea</taxon>
        <taxon>Methanobacteriati</taxon>
        <taxon>Methanobacteriota</taxon>
        <taxon>Stenosarchaea group</taxon>
        <taxon>Halobacteria</taxon>
        <taxon>Halobacteriales</taxon>
        <taxon>Natrialbaceae</taxon>
        <taxon>Natribaculum</taxon>
    </lineage>
</organism>